<dbReference type="AlphaFoldDB" id="A0A8J7S1G2"/>
<evidence type="ECO:0000256" key="2">
    <source>
        <dbReference type="ARBA" id="ARBA00023315"/>
    </source>
</evidence>
<dbReference type="PANTHER" id="PTHR43792">
    <property type="entry name" value="GNAT FAMILY, PUTATIVE (AFU_ORTHOLOGUE AFUA_3G00765)-RELATED-RELATED"/>
    <property type="match status" value="1"/>
</dbReference>
<gene>
    <name evidence="5" type="ORF">KAJ83_15950</name>
</gene>
<dbReference type="SUPFAM" id="SSF55729">
    <property type="entry name" value="Acyl-CoA N-acyltransferases (Nat)"/>
    <property type="match status" value="1"/>
</dbReference>
<comment type="caution">
    <text evidence="5">The sequence shown here is derived from an EMBL/GenBank/DDBJ whole genome shotgun (WGS) entry which is preliminary data.</text>
</comment>
<accession>A0A8J7S1G2</accession>
<protein>
    <submittedName>
        <fullName evidence="5">GNAT family N-acetyltransferase</fullName>
    </submittedName>
</protein>
<dbReference type="GO" id="GO:0005737">
    <property type="term" value="C:cytoplasm"/>
    <property type="evidence" value="ECO:0007669"/>
    <property type="project" value="TreeGrafter"/>
</dbReference>
<proteinExistence type="inferred from homology"/>
<dbReference type="InterPro" id="IPR016181">
    <property type="entry name" value="Acyl_CoA_acyltransferase"/>
</dbReference>
<dbReference type="InterPro" id="IPR000182">
    <property type="entry name" value="GNAT_dom"/>
</dbReference>
<keyword evidence="2" id="KW-0012">Acyltransferase</keyword>
<dbReference type="InterPro" id="IPR051531">
    <property type="entry name" value="N-acetyltransferase"/>
</dbReference>
<organism evidence="5 6">
    <name type="scientific">Marivibrio halodurans</name>
    <dbReference type="NCBI Taxonomy" id="2039722"/>
    <lineage>
        <taxon>Bacteria</taxon>
        <taxon>Pseudomonadati</taxon>
        <taxon>Pseudomonadota</taxon>
        <taxon>Alphaproteobacteria</taxon>
        <taxon>Rhodospirillales</taxon>
        <taxon>Rhodospirillaceae</taxon>
        <taxon>Marivibrio</taxon>
    </lineage>
</organism>
<comment type="similarity">
    <text evidence="3">Belongs to the acetyltransferase family. RimJ subfamily.</text>
</comment>
<sequence>MARGRVFGLLARRQPRLRLVGPSVSIRCPQRRDRRAWIAVRQESKGFLEPWEPVWPRDALTPGGYRRRLERFHSEWHAGTGFGFFLFTNDGGHLVGGITLANVRRGVVQSANVGYWTGEPYIRRGYMFEGVQLCLDFAFRHLSLHRIEAACLIDNEASRQLLLKSGFRAEGVARKYLCIAGKWQDHETFAILSSDPRPSVPVVETT</sequence>
<evidence type="ECO:0000256" key="1">
    <source>
        <dbReference type="ARBA" id="ARBA00022679"/>
    </source>
</evidence>
<reference evidence="5" key="1">
    <citation type="submission" date="2021-04" db="EMBL/GenBank/DDBJ databases">
        <authorList>
            <person name="Zhang D.-C."/>
        </authorList>
    </citation>
    <scope>NUCLEOTIDE SEQUENCE</scope>
    <source>
        <strain evidence="5">CGMCC 1.15697</strain>
    </source>
</reference>
<evidence type="ECO:0000313" key="6">
    <source>
        <dbReference type="Proteomes" id="UP000672602"/>
    </source>
</evidence>
<name>A0A8J7S1G2_9PROT</name>
<dbReference type="Gene3D" id="3.40.630.30">
    <property type="match status" value="1"/>
</dbReference>
<feature type="domain" description="N-acetyltransferase" evidence="4">
    <location>
        <begin position="24"/>
        <end position="185"/>
    </location>
</feature>
<evidence type="ECO:0000259" key="4">
    <source>
        <dbReference type="PROSITE" id="PS51186"/>
    </source>
</evidence>
<dbReference type="Pfam" id="PF13302">
    <property type="entry name" value="Acetyltransf_3"/>
    <property type="match status" value="1"/>
</dbReference>
<dbReference type="RefSeq" id="WP_210683099.1">
    <property type="nucleotide sequence ID" value="NZ_JAGMWN010000008.1"/>
</dbReference>
<evidence type="ECO:0000256" key="3">
    <source>
        <dbReference type="ARBA" id="ARBA00038502"/>
    </source>
</evidence>
<dbReference type="PROSITE" id="PS51186">
    <property type="entry name" value="GNAT"/>
    <property type="match status" value="1"/>
</dbReference>
<evidence type="ECO:0000313" key="5">
    <source>
        <dbReference type="EMBL" id="MBP5858515.1"/>
    </source>
</evidence>
<dbReference type="Proteomes" id="UP000672602">
    <property type="component" value="Unassembled WGS sequence"/>
</dbReference>
<dbReference type="PANTHER" id="PTHR43792:SF8">
    <property type="entry name" value="[RIBOSOMAL PROTEIN US5]-ALANINE N-ACETYLTRANSFERASE"/>
    <property type="match status" value="1"/>
</dbReference>
<keyword evidence="1" id="KW-0808">Transferase</keyword>
<keyword evidence="6" id="KW-1185">Reference proteome</keyword>
<dbReference type="GO" id="GO:0008999">
    <property type="term" value="F:protein-N-terminal-alanine acetyltransferase activity"/>
    <property type="evidence" value="ECO:0007669"/>
    <property type="project" value="TreeGrafter"/>
</dbReference>
<dbReference type="EMBL" id="JAGMWN010000008">
    <property type="protein sequence ID" value="MBP5858515.1"/>
    <property type="molecule type" value="Genomic_DNA"/>
</dbReference>